<keyword evidence="2" id="KW-0238">DNA-binding</keyword>
<dbReference type="RefSeq" id="WP_308486083.1">
    <property type="nucleotide sequence ID" value="NZ_OY726398.1"/>
</dbReference>
<evidence type="ECO:0000259" key="4">
    <source>
        <dbReference type="PROSITE" id="PS50995"/>
    </source>
</evidence>
<organism evidence="5 6">
    <name type="scientific">[Mycobacterium] holstebronense</name>
    <dbReference type="NCBI Taxonomy" id="3064288"/>
    <lineage>
        <taxon>Bacteria</taxon>
        <taxon>Bacillati</taxon>
        <taxon>Actinomycetota</taxon>
        <taxon>Actinomycetes</taxon>
        <taxon>Mycobacteriales</taxon>
        <taxon>Mycobacteriaceae</taxon>
        <taxon>Mycolicibacterium</taxon>
    </lineage>
</organism>
<dbReference type="PROSITE" id="PS50995">
    <property type="entry name" value="HTH_MARR_2"/>
    <property type="match status" value="1"/>
</dbReference>
<dbReference type="EMBL" id="OY726398">
    <property type="protein sequence ID" value="CAJ1500556.1"/>
    <property type="molecule type" value="Genomic_DNA"/>
</dbReference>
<evidence type="ECO:0000256" key="1">
    <source>
        <dbReference type="ARBA" id="ARBA00023015"/>
    </source>
</evidence>
<dbReference type="InterPro" id="IPR039422">
    <property type="entry name" value="MarR/SlyA-like"/>
</dbReference>
<dbReference type="Pfam" id="PF12802">
    <property type="entry name" value="MarR_2"/>
    <property type="match status" value="1"/>
</dbReference>
<accession>A0ABM9LKD7</accession>
<dbReference type="Proteomes" id="UP001190464">
    <property type="component" value="Chromosome"/>
</dbReference>
<dbReference type="Gene3D" id="1.10.10.10">
    <property type="entry name" value="Winged helix-like DNA-binding domain superfamily/Winged helix DNA-binding domain"/>
    <property type="match status" value="1"/>
</dbReference>
<dbReference type="InterPro" id="IPR000835">
    <property type="entry name" value="HTH_MarR-typ"/>
</dbReference>
<protein>
    <submittedName>
        <fullName evidence="5">MarR family transcriptional regulator</fullName>
    </submittedName>
</protein>
<keyword evidence="3" id="KW-0804">Transcription</keyword>
<dbReference type="InterPro" id="IPR023187">
    <property type="entry name" value="Tscrpt_reg_MarR-type_CS"/>
</dbReference>
<evidence type="ECO:0000313" key="6">
    <source>
        <dbReference type="Proteomes" id="UP001190464"/>
    </source>
</evidence>
<dbReference type="InterPro" id="IPR036388">
    <property type="entry name" value="WH-like_DNA-bd_sf"/>
</dbReference>
<reference evidence="5 6" key="1">
    <citation type="submission" date="2023-08" db="EMBL/GenBank/DDBJ databases">
        <authorList>
            <person name="Folkvardsen B D."/>
            <person name="Norman A."/>
        </authorList>
    </citation>
    <scope>NUCLEOTIDE SEQUENCE [LARGE SCALE GENOMIC DNA]</scope>
    <source>
        <strain evidence="5 6">Mu0102</strain>
    </source>
</reference>
<keyword evidence="6" id="KW-1185">Reference proteome</keyword>
<feature type="domain" description="HTH marR-type" evidence="4">
    <location>
        <begin position="12"/>
        <end position="148"/>
    </location>
</feature>
<dbReference type="InterPro" id="IPR036390">
    <property type="entry name" value="WH_DNA-bd_sf"/>
</dbReference>
<dbReference type="SMART" id="SM00347">
    <property type="entry name" value="HTH_MARR"/>
    <property type="match status" value="1"/>
</dbReference>
<keyword evidence="1" id="KW-0805">Transcription regulation</keyword>
<proteinExistence type="predicted"/>
<evidence type="ECO:0000313" key="5">
    <source>
        <dbReference type="EMBL" id="CAJ1500556.1"/>
    </source>
</evidence>
<dbReference type="PROSITE" id="PS01117">
    <property type="entry name" value="HTH_MARR_1"/>
    <property type="match status" value="1"/>
</dbReference>
<gene>
    <name evidence="5" type="ORF">MU0102_001257</name>
</gene>
<evidence type="ECO:0000256" key="3">
    <source>
        <dbReference type="ARBA" id="ARBA00023163"/>
    </source>
</evidence>
<name>A0ABM9LKD7_9MYCO</name>
<dbReference type="PANTHER" id="PTHR33164">
    <property type="entry name" value="TRANSCRIPTIONAL REGULATOR, MARR FAMILY"/>
    <property type="match status" value="1"/>
</dbReference>
<evidence type="ECO:0000256" key="2">
    <source>
        <dbReference type="ARBA" id="ARBA00023125"/>
    </source>
</evidence>
<dbReference type="PANTHER" id="PTHR33164:SF99">
    <property type="entry name" value="MARR FAMILY REGULATORY PROTEIN"/>
    <property type="match status" value="1"/>
</dbReference>
<sequence length="159" mass="17886">MTDENRWLSDAEQRMWRAYLDSTRLLLRELEVQLVSDGGITFADFEVLVLLSEAEHRRLRMGELTEAAVATRGGTAGAVSRLARAGWLRRIGCKEDKRGWFAELTESGQAKLESVSAGHVDALRRNLFDLLSPRDVDLFAHVYTQIRANLVDGPDPRSC</sequence>
<dbReference type="SUPFAM" id="SSF46785">
    <property type="entry name" value="Winged helix' DNA-binding domain"/>
    <property type="match status" value="1"/>
</dbReference>